<evidence type="ECO:0000313" key="5">
    <source>
        <dbReference type="Proteomes" id="UP000650467"/>
    </source>
</evidence>
<feature type="repeat" description="ANK" evidence="3">
    <location>
        <begin position="288"/>
        <end position="320"/>
    </location>
</feature>
<dbReference type="Pfam" id="PF12796">
    <property type="entry name" value="Ank_2"/>
    <property type="match status" value="3"/>
</dbReference>
<keyword evidence="1" id="KW-0677">Repeat</keyword>
<name>A0A835SYZ0_CHLIN</name>
<feature type="repeat" description="ANK" evidence="3">
    <location>
        <begin position="389"/>
        <end position="421"/>
    </location>
</feature>
<dbReference type="PRINTS" id="PR01415">
    <property type="entry name" value="ANKYRIN"/>
</dbReference>
<feature type="repeat" description="ANK" evidence="3">
    <location>
        <begin position="71"/>
        <end position="105"/>
    </location>
</feature>
<keyword evidence="5" id="KW-1185">Reference proteome</keyword>
<dbReference type="SMART" id="SM00248">
    <property type="entry name" value="ANK"/>
    <property type="match status" value="9"/>
</dbReference>
<comment type="caution">
    <text evidence="4">The sequence shown here is derived from an EMBL/GenBank/DDBJ whole genome shotgun (WGS) entry which is preliminary data.</text>
</comment>
<evidence type="ECO:0000256" key="3">
    <source>
        <dbReference type="PROSITE-ProRule" id="PRU00023"/>
    </source>
</evidence>
<evidence type="ECO:0000256" key="2">
    <source>
        <dbReference type="ARBA" id="ARBA00023043"/>
    </source>
</evidence>
<feature type="repeat" description="ANK" evidence="3">
    <location>
        <begin position="321"/>
        <end position="345"/>
    </location>
</feature>
<evidence type="ECO:0000313" key="4">
    <source>
        <dbReference type="EMBL" id="KAG2430804.1"/>
    </source>
</evidence>
<dbReference type="PANTHER" id="PTHR24126">
    <property type="entry name" value="ANKYRIN REPEAT, PH AND SEC7 DOMAIN CONTAINING PROTEIN SECG-RELATED"/>
    <property type="match status" value="1"/>
</dbReference>
<proteinExistence type="predicted"/>
<accession>A0A835SYZ0</accession>
<dbReference type="EMBL" id="JAEHOC010000026">
    <property type="protein sequence ID" value="KAG2430804.1"/>
    <property type="molecule type" value="Genomic_DNA"/>
</dbReference>
<dbReference type="Gene3D" id="1.25.40.20">
    <property type="entry name" value="Ankyrin repeat-containing domain"/>
    <property type="match status" value="4"/>
</dbReference>
<feature type="repeat" description="ANK" evidence="3">
    <location>
        <begin position="356"/>
        <end position="388"/>
    </location>
</feature>
<dbReference type="InterPro" id="IPR036770">
    <property type="entry name" value="Ankyrin_rpt-contain_sf"/>
</dbReference>
<feature type="repeat" description="ANK" evidence="3">
    <location>
        <begin position="200"/>
        <end position="223"/>
    </location>
</feature>
<keyword evidence="2 3" id="KW-0040">ANK repeat</keyword>
<dbReference type="Pfam" id="PF00023">
    <property type="entry name" value="Ank"/>
    <property type="match status" value="3"/>
</dbReference>
<reference evidence="4" key="1">
    <citation type="journal article" date="2020" name="bioRxiv">
        <title>Comparative genomics of Chlamydomonas.</title>
        <authorList>
            <person name="Craig R.J."/>
            <person name="Hasan A.R."/>
            <person name="Ness R.W."/>
            <person name="Keightley P.D."/>
        </authorList>
    </citation>
    <scope>NUCLEOTIDE SEQUENCE</scope>
    <source>
        <strain evidence="4">SAG 7.73</strain>
    </source>
</reference>
<dbReference type="InterPro" id="IPR002110">
    <property type="entry name" value="Ankyrin_rpt"/>
</dbReference>
<dbReference type="AlphaFoldDB" id="A0A835SYZ0"/>
<organism evidence="4 5">
    <name type="scientific">Chlamydomonas incerta</name>
    <dbReference type="NCBI Taxonomy" id="51695"/>
    <lineage>
        <taxon>Eukaryota</taxon>
        <taxon>Viridiplantae</taxon>
        <taxon>Chlorophyta</taxon>
        <taxon>core chlorophytes</taxon>
        <taxon>Chlorophyceae</taxon>
        <taxon>CS clade</taxon>
        <taxon>Chlamydomonadales</taxon>
        <taxon>Chlamydomonadaceae</taxon>
        <taxon>Chlamydomonas</taxon>
    </lineage>
</organism>
<protein>
    <submittedName>
        <fullName evidence="4">Uncharacterized protein</fullName>
    </submittedName>
</protein>
<feature type="repeat" description="ANK" evidence="3">
    <location>
        <begin position="38"/>
        <end position="70"/>
    </location>
</feature>
<dbReference type="Proteomes" id="UP000650467">
    <property type="component" value="Unassembled WGS sequence"/>
</dbReference>
<dbReference type="OrthoDB" id="590877at2759"/>
<dbReference type="PROSITE" id="PS50088">
    <property type="entry name" value="ANK_REPEAT"/>
    <property type="match status" value="8"/>
</dbReference>
<evidence type="ECO:0000256" key="1">
    <source>
        <dbReference type="ARBA" id="ARBA00022737"/>
    </source>
</evidence>
<dbReference type="SUPFAM" id="SSF48403">
    <property type="entry name" value="Ankyrin repeat"/>
    <property type="match status" value="2"/>
</dbReference>
<sequence>MANMWTLALLGLARDNKFEDLRRAVKDEGLNVNVANEFGQTPLHVASLWGHVETIKVLLECGADVNSTNSRGSTPLHFAASAKKNALEACQALLDGGADTENVDTMGRQPYEMAEIEEVRQLLGGPDARIFEYASKGDAAGLKKLLEEAAKEDAETPVSLRVVDSDGNTPLNLAITAESLETVQVILAHDRAMVNYPDMSGSTPLHAAVEAGNLDVLKFLLSREPPPEMNVQNMHRSEYAQGSWLYGGETLEPFDKTPLHMAVEQGDVEAVKLLLATGRCSVDLADFDKATPLHLALEAGDEDIVAALLAAGADPDRHNPDFKSPLHLAASRGKIAILKLLIEVGKANVGAAVAEDGWTPLQLAARGGATEKVQMLLAAGADVKRANVQGNTPLHLAAVNGHKATAEALLAAGASKTAANRDGKTAADLAKTPELKELLS</sequence>
<dbReference type="PANTHER" id="PTHR24126:SF14">
    <property type="entry name" value="ANK_REP_REGION DOMAIN-CONTAINING PROTEIN"/>
    <property type="match status" value="1"/>
</dbReference>
<dbReference type="PROSITE" id="PS50297">
    <property type="entry name" value="ANK_REP_REGION"/>
    <property type="match status" value="8"/>
</dbReference>
<gene>
    <name evidence="4" type="ORF">HXX76_009780</name>
</gene>
<feature type="repeat" description="ANK" evidence="3">
    <location>
        <begin position="254"/>
        <end position="278"/>
    </location>
</feature>